<evidence type="ECO:0000256" key="3">
    <source>
        <dbReference type="ARBA" id="ARBA00022603"/>
    </source>
</evidence>
<comment type="similarity">
    <text evidence="1">Belongs to the N(4)/N(6)-methyltransferase family.</text>
</comment>
<dbReference type="Gene3D" id="1.10.1020.10">
    <property type="entry name" value="Adenine-specific Methyltransferase, Domain 2"/>
    <property type="match status" value="1"/>
</dbReference>
<keyword evidence="5" id="KW-0949">S-adenosyl-L-methionine</keyword>
<dbReference type="Gene3D" id="3.40.50.150">
    <property type="entry name" value="Vaccinia Virus protein VP39"/>
    <property type="match status" value="1"/>
</dbReference>
<proteinExistence type="inferred from homology"/>
<evidence type="ECO:0000256" key="6">
    <source>
        <dbReference type="ARBA" id="ARBA00047942"/>
    </source>
</evidence>
<keyword evidence="8" id="KW-1185">Reference proteome</keyword>
<dbReference type="InterPro" id="IPR012327">
    <property type="entry name" value="MeTrfase_D12"/>
</dbReference>
<evidence type="ECO:0000256" key="5">
    <source>
        <dbReference type="ARBA" id="ARBA00022691"/>
    </source>
</evidence>
<dbReference type="Pfam" id="PF02086">
    <property type="entry name" value="MethyltransfD12"/>
    <property type="match status" value="1"/>
</dbReference>
<dbReference type="STRING" id="45074.Lsan_3111"/>
<dbReference type="EMBL" id="LNYU01000085">
    <property type="protein sequence ID" value="KTD55559.1"/>
    <property type="molecule type" value="Genomic_DNA"/>
</dbReference>
<dbReference type="SUPFAM" id="SSF54909">
    <property type="entry name" value="Dimeric alpha+beta barrel"/>
    <property type="match status" value="1"/>
</dbReference>
<reference evidence="7 8" key="1">
    <citation type="submission" date="2015-11" db="EMBL/GenBank/DDBJ databases">
        <title>Genomic analysis of 38 Legionella species identifies large and diverse effector repertoires.</title>
        <authorList>
            <person name="Burstein D."/>
            <person name="Amaro F."/>
            <person name="Zusman T."/>
            <person name="Lifshitz Z."/>
            <person name="Cohen O."/>
            <person name="Gilbert J.A."/>
            <person name="Pupko T."/>
            <person name="Shuman H.A."/>
            <person name="Segal G."/>
        </authorList>
    </citation>
    <scope>NUCLEOTIDE SEQUENCE [LARGE SCALE GENOMIC DNA]</scope>
    <source>
        <strain evidence="7 8">SC-63-C7</strain>
    </source>
</reference>
<comment type="caution">
    <text evidence="7">The sequence shown here is derived from an EMBL/GenBank/DDBJ whole genome shotgun (WGS) entry which is preliminary data.</text>
</comment>
<evidence type="ECO:0000256" key="4">
    <source>
        <dbReference type="ARBA" id="ARBA00022679"/>
    </source>
</evidence>
<evidence type="ECO:0000313" key="8">
    <source>
        <dbReference type="Proteomes" id="UP000054703"/>
    </source>
</evidence>
<dbReference type="AlphaFoldDB" id="A0A0W0YFH2"/>
<evidence type="ECO:0000256" key="1">
    <source>
        <dbReference type="ARBA" id="ARBA00006594"/>
    </source>
</evidence>
<sequence>MNSIIVQLTQNHGGPLHYLGNRYLTLPDLTGHMSPDTSWLNEHFSILLANTKGRKYKKAIEPFSGSASWSMAAMEIGLAEEYIINDSNKILINTLQLIKDNPALIKESYAALIEKYDVSLSKKEYFLETINNYNQAVEHKEKALLLPFIINHSWGGILFYDQELNIIYREGELFEGKKDNRFLEHANLSLEMFLSEIDRLSNLLNANQVSFRSGDFMEVISLAAPGDFVALNPPYPENEHSTLEKAGMYIELYSPEKLHQNLVQIIQHLEKQNIHYYMTYGFYNPKFRNYVLANENHQPINFLRVLGYENCAFGIGLDQMYFTSQFLIPHGINIFKAEEVLGKQDLTPEEALEQFKRFPQKCFAVIYRAFIKPGLEMEYQEAWRKVASYFLQYRGALGSCLHKTNEGMWLAYSRWPDKETRDASWPGDNTPSEMLPNEIKKAVITIQECIDQTQKLPEITMEVVNDLLYSN</sequence>
<dbReference type="GO" id="GO:0009307">
    <property type="term" value="P:DNA restriction-modification system"/>
    <property type="evidence" value="ECO:0007669"/>
    <property type="project" value="InterPro"/>
</dbReference>
<protein>
    <recommendedName>
        <fullName evidence="2">site-specific DNA-methyltransferase (adenine-specific)</fullName>
        <ecNumber evidence="2">2.1.1.72</ecNumber>
    </recommendedName>
</protein>
<dbReference type="InterPro" id="IPR011008">
    <property type="entry name" value="Dimeric_a/b-barrel"/>
</dbReference>
<dbReference type="OrthoDB" id="6105906at2"/>
<dbReference type="InterPro" id="IPR029063">
    <property type="entry name" value="SAM-dependent_MTases_sf"/>
</dbReference>
<dbReference type="EC" id="2.1.1.72" evidence="2"/>
<dbReference type="SUPFAM" id="SSF53335">
    <property type="entry name" value="S-adenosyl-L-methionine-dependent methyltransferases"/>
    <property type="match status" value="1"/>
</dbReference>
<evidence type="ECO:0000256" key="2">
    <source>
        <dbReference type="ARBA" id="ARBA00011900"/>
    </source>
</evidence>
<dbReference type="GO" id="GO:0006298">
    <property type="term" value="P:mismatch repair"/>
    <property type="evidence" value="ECO:0007669"/>
    <property type="project" value="TreeGrafter"/>
</dbReference>
<dbReference type="PATRIC" id="fig|45074.5.peg.3347"/>
<dbReference type="RefSeq" id="WP_083505166.1">
    <property type="nucleotide sequence ID" value="NZ_CAAAIH010000023.1"/>
</dbReference>
<keyword evidence="4 7" id="KW-0808">Transferase</keyword>
<keyword evidence="3 7" id="KW-0489">Methyltransferase</keyword>
<dbReference type="InterPro" id="IPR023095">
    <property type="entry name" value="Ade_MeTrfase_dom_2"/>
</dbReference>
<accession>A0A0W0YFH2</accession>
<dbReference type="GO" id="GO:0009007">
    <property type="term" value="F:site-specific DNA-methyltransferase (adenine-specific) activity"/>
    <property type="evidence" value="ECO:0007669"/>
    <property type="project" value="UniProtKB-EC"/>
</dbReference>
<comment type="catalytic activity">
    <reaction evidence="6">
        <text>a 2'-deoxyadenosine in DNA + S-adenosyl-L-methionine = an N(6)-methyl-2'-deoxyadenosine in DNA + S-adenosyl-L-homocysteine + H(+)</text>
        <dbReference type="Rhea" id="RHEA:15197"/>
        <dbReference type="Rhea" id="RHEA-COMP:12418"/>
        <dbReference type="Rhea" id="RHEA-COMP:12419"/>
        <dbReference type="ChEBI" id="CHEBI:15378"/>
        <dbReference type="ChEBI" id="CHEBI:57856"/>
        <dbReference type="ChEBI" id="CHEBI:59789"/>
        <dbReference type="ChEBI" id="CHEBI:90615"/>
        <dbReference type="ChEBI" id="CHEBI:90616"/>
        <dbReference type="EC" id="2.1.1.72"/>
    </reaction>
</comment>
<evidence type="ECO:0000313" key="7">
    <source>
        <dbReference type="EMBL" id="KTD55559.1"/>
    </source>
</evidence>
<dbReference type="GO" id="GO:0043565">
    <property type="term" value="F:sequence-specific DNA binding"/>
    <property type="evidence" value="ECO:0007669"/>
    <property type="project" value="TreeGrafter"/>
</dbReference>
<dbReference type="GO" id="GO:0032259">
    <property type="term" value="P:methylation"/>
    <property type="evidence" value="ECO:0007669"/>
    <property type="project" value="UniProtKB-KW"/>
</dbReference>
<dbReference type="Proteomes" id="UP000054703">
    <property type="component" value="Unassembled WGS sequence"/>
</dbReference>
<dbReference type="GO" id="GO:1904047">
    <property type="term" value="F:S-adenosyl-L-methionine binding"/>
    <property type="evidence" value="ECO:0007669"/>
    <property type="project" value="TreeGrafter"/>
</dbReference>
<organism evidence="7 8">
    <name type="scientific">Legionella santicrucis</name>
    <dbReference type="NCBI Taxonomy" id="45074"/>
    <lineage>
        <taxon>Bacteria</taxon>
        <taxon>Pseudomonadati</taxon>
        <taxon>Pseudomonadota</taxon>
        <taxon>Gammaproteobacteria</taxon>
        <taxon>Legionellales</taxon>
        <taxon>Legionellaceae</taxon>
        <taxon>Legionella</taxon>
    </lineage>
</organism>
<name>A0A0W0YFH2_9GAMM</name>
<dbReference type="PANTHER" id="PTHR30481">
    <property type="entry name" value="DNA ADENINE METHYLASE"/>
    <property type="match status" value="1"/>
</dbReference>
<gene>
    <name evidence="7" type="primary">dpnM</name>
    <name evidence="7" type="ORF">Lsan_3111</name>
</gene>